<gene>
    <name evidence="1" type="ORF">LCGC14_1631680</name>
</gene>
<proteinExistence type="predicted"/>
<sequence length="83" mass="9051">VEYSPIAGTPFVLLEIVDGESKQASLGSEITAIHRSIGAINIGIFVPIHQYGMPVLINQADQAMEGDDDSHKIELFEIIDESR</sequence>
<protein>
    <submittedName>
        <fullName evidence="1">Uncharacterized protein</fullName>
    </submittedName>
</protein>
<dbReference type="AlphaFoldDB" id="A0A0F9I2F4"/>
<evidence type="ECO:0000313" key="1">
    <source>
        <dbReference type="EMBL" id="KKM21811.1"/>
    </source>
</evidence>
<comment type="caution">
    <text evidence="1">The sequence shown here is derived from an EMBL/GenBank/DDBJ whole genome shotgun (WGS) entry which is preliminary data.</text>
</comment>
<reference evidence="1" key="1">
    <citation type="journal article" date="2015" name="Nature">
        <title>Complex archaea that bridge the gap between prokaryotes and eukaryotes.</title>
        <authorList>
            <person name="Spang A."/>
            <person name="Saw J.H."/>
            <person name="Jorgensen S.L."/>
            <person name="Zaremba-Niedzwiedzka K."/>
            <person name="Martijn J."/>
            <person name="Lind A.E."/>
            <person name="van Eijk R."/>
            <person name="Schleper C."/>
            <person name="Guy L."/>
            <person name="Ettema T.J."/>
        </authorList>
    </citation>
    <scope>NUCLEOTIDE SEQUENCE</scope>
</reference>
<name>A0A0F9I2F4_9ZZZZ</name>
<feature type="non-terminal residue" evidence="1">
    <location>
        <position position="1"/>
    </location>
</feature>
<accession>A0A0F9I2F4</accession>
<organism evidence="1">
    <name type="scientific">marine sediment metagenome</name>
    <dbReference type="NCBI Taxonomy" id="412755"/>
    <lineage>
        <taxon>unclassified sequences</taxon>
        <taxon>metagenomes</taxon>
        <taxon>ecological metagenomes</taxon>
    </lineage>
</organism>
<dbReference type="EMBL" id="LAZR01013472">
    <property type="protein sequence ID" value="KKM21811.1"/>
    <property type="molecule type" value="Genomic_DNA"/>
</dbReference>